<dbReference type="Gene3D" id="3.40.50.720">
    <property type="entry name" value="NAD(P)-binding Rossmann-like Domain"/>
    <property type="match status" value="1"/>
</dbReference>
<gene>
    <name evidence="3" type="ORF">LGLO00237_LOCUS29816</name>
</gene>
<dbReference type="SUPFAM" id="SSF51735">
    <property type="entry name" value="NAD(P)-binding Rossmann-fold domains"/>
    <property type="match status" value="1"/>
</dbReference>
<organism evidence="3">
    <name type="scientific">Lotharella globosa</name>
    <dbReference type="NCBI Taxonomy" id="91324"/>
    <lineage>
        <taxon>Eukaryota</taxon>
        <taxon>Sar</taxon>
        <taxon>Rhizaria</taxon>
        <taxon>Cercozoa</taxon>
        <taxon>Chlorarachniophyceae</taxon>
        <taxon>Lotharella</taxon>
    </lineage>
</organism>
<dbReference type="InterPro" id="IPR036291">
    <property type="entry name" value="NAD(P)-bd_dom_sf"/>
</dbReference>
<dbReference type="AlphaFoldDB" id="A0A7S4DY44"/>
<dbReference type="PANTHER" id="PTHR43245:SF23">
    <property type="entry name" value="NAD(P)-BINDING DOMAIN-CONTAINING PROTEIN"/>
    <property type="match status" value="1"/>
</dbReference>
<sequence>MSGNQGPIDPPSGTGMQAATTQGRKRICIVGSGGYVGSKLYDHFSERHEVLGVDRHPRKDGKKVVKTTTEIDDKKLQSFDSVIYLGGLTGRRASAENPEKVYQENIGDILNLAKRMNKSQLLIFASTGGIYEGCGNNSASENTKINFEQLDSYSNSLLQREQALRKLSFSHKNAPQLIGLRFGTIAGRSAGQRVDLVPMVLVRSAHKTGVINVIRGETNRAFLALEDLLRAYEAIVNNAKSKGLQRFDVFNLASFNGDIRSVAREVALQMEAQILEKKTPGAQQESKGFTMDATKFQKTFGFEFTLDLRQVVSDIVDNIPESITPKGTHSLKEDL</sequence>
<feature type="region of interest" description="Disordered" evidence="1">
    <location>
        <begin position="1"/>
        <end position="20"/>
    </location>
</feature>
<dbReference type="EMBL" id="HBIV01042434">
    <property type="protein sequence ID" value="CAE0678035.1"/>
    <property type="molecule type" value="Transcribed_RNA"/>
</dbReference>
<feature type="domain" description="NAD-dependent epimerase/dehydratase" evidence="2">
    <location>
        <begin position="27"/>
        <end position="243"/>
    </location>
</feature>
<name>A0A7S4DY44_9EUKA</name>
<accession>A0A7S4DY44</accession>
<dbReference type="PANTHER" id="PTHR43245">
    <property type="entry name" value="BIFUNCTIONAL POLYMYXIN RESISTANCE PROTEIN ARNA"/>
    <property type="match status" value="1"/>
</dbReference>
<dbReference type="Pfam" id="PF01370">
    <property type="entry name" value="Epimerase"/>
    <property type="match status" value="1"/>
</dbReference>
<reference evidence="3" key="1">
    <citation type="submission" date="2021-01" db="EMBL/GenBank/DDBJ databases">
        <authorList>
            <person name="Corre E."/>
            <person name="Pelletier E."/>
            <person name="Niang G."/>
            <person name="Scheremetjew M."/>
            <person name="Finn R."/>
            <person name="Kale V."/>
            <person name="Holt S."/>
            <person name="Cochrane G."/>
            <person name="Meng A."/>
            <person name="Brown T."/>
            <person name="Cohen L."/>
        </authorList>
    </citation>
    <scope>NUCLEOTIDE SEQUENCE</scope>
    <source>
        <strain evidence="3">CCCM811</strain>
    </source>
</reference>
<evidence type="ECO:0000313" key="3">
    <source>
        <dbReference type="EMBL" id="CAE0678035.1"/>
    </source>
</evidence>
<dbReference type="InterPro" id="IPR001509">
    <property type="entry name" value="Epimerase_deHydtase"/>
</dbReference>
<evidence type="ECO:0000256" key="1">
    <source>
        <dbReference type="SAM" id="MobiDB-lite"/>
    </source>
</evidence>
<protein>
    <recommendedName>
        <fullName evidence="2">NAD-dependent epimerase/dehydratase domain-containing protein</fullName>
    </recommendedName>
</protein>
<proteinExistence type="predicted"/>
<dbReference type="InterPro" id="IPR050177">
    <property type="entry name" value="Lipid_A_modif_metabolic_enz"/>
</dbReference>
<evidence type="ECO:0000259" key="2">
    <source>
        <dbReference type="Pfam" id="PF01370"/>
    </source>
</evidence>